<accession>A0A7S3L7X6</accession>
<feature type="compositionally biased region" description="Low complexity" evidence="1">
    <location>
        <begin position="156"/>
        <end position="168"/>
    </location>
</feature>
<feature type="transmembrane region" description="Helical" evidence="2">
    <location>
        <begin position="112"/>
        <end position="132"/>
    </location>
</feature>
<feature type="region of interest" description="Disordered" evidence="1">
    <location>
        <begin position="1"/>
        <end position="46"/>
    </location>
</feature>
<feature type="transmembrane region" description="Helical" evidence="2">
    <location>
        <begin position="624"/>
        <end position="642"/>
    </location>
</feature>
<feature type="transmembrane region" description="Helical" evidence="2">
    <location>
        <begin position="533"/>
        <end position="561"/>
    </location>
</feature>
<reference evidence="3" key="1">
    <citation type="submission" date="2021-01" db="EMBL/GenBank/DDBJ databases">
        <authorList>
            <person name="Corre E."/>
            <person name="Pelletier E."/>
            <person name="Niang G."/>
            <person name="Scheremetjew M."/>
            <person name="Finn R."/>
            <person name="Kale V."/>
            <person name="Holt S."/>
            <person name="Cochrane G."/>
            <person name="Meng A."/>
            <person name="Brown T."/>
            <person name="Cohen L."/>
        </authorList>
    </citation>
    <scope>NUCLEOTIDE SEQUENCE</scope>
    <source>
        <strain evidence="3">CCMP127</strain>
    </source>
</reference>
<feature type="compositionally biased region" description="Acidic residues" evidence="1">
    <location>
        <begin position="29"/>
        <end position="38"/>
    </location>
</feature>
<protein>
    <recommendedName>
        <fullName evidence="4">Transmembrane protein</fullName>
    </recommendedName>
</protein>
<feature type="transmembrane region" description="Helical" evidence="2">
    <location>
        <begin position="672"/>
        <end position="692"/>
    </location>
</feature>
<feature type="transmembrane region" description="Helical" evidence="2">
    <location>
        <begin position="595"/>
        <end position="618"/>
    </location>
</feature>
<evidence type="ECO:0000256" key="2">
    <source>
        <dbReference type="SAM" id="Phobius"/>
    </source>
</evidence>
<feature type="transmembrane region" description="Helical" evidence="2">
    <location>
        <begin position="209"/>
        <end position="234"/>
    </location>
</feature>
<feature type="region of interest" description="Disordered" evidence="1">
    <location>
        <begin position="149"/>
        <end position="171"/>
    </location>
</feature>
<keyword evidence="2" id="KW-0472">Membrane</keyword>
<evidence type="ECO:0000313" key="3">
    <source>
        <dbReference type="EMBL" id="CAE0412548.1"/>
    </source>
</evidence>
<organism evidence="3">
    <name type="scientific">Amphora coffeiformis</name>
    <dbReference type="NCBI Taxonomy" id="265554"/>
    <lineage>
        <taxon>Eukaryota</taxon>
        <taxon>Sar</taxon>
        <taxon>Stramenopiles</taxon>
        <taxon>Ochrophyta</taxon>
        <taxon>Bacillariophyta</taxon>
        <taxon>Bacillariophyceae</taxon>
        <taxon>Bacillariophycidae</taxon>
        <taxon>Thalassiophysales</taxon>
        <taxon>Catenulaceae</taxon>
        <taxon>Amphora</taxon>
    </lineage>
</organism>
<dbReference type="AlphaFoldDB" id="A0A7S3L7X6"/>
<keyword evidence="2" id="KW-0812">Transmembrane</keyword>
<evidence type="ECO:0000256" key="1">
    <source>
        <dbReference type="SAM" id="MobiDB-lite"/>
    </source>
</evidence>
<name>A0A7S3L7X6_9STRA</name>
<keyword evidence="2" id="KW-1133">Transmembrane helix</keyword>
<dbReference type="EMBL" id="HBIM01011928">
    <property type="protein sequence ID" value="CAE0412548.1"/>
    <property type="molecule type" value="Transcribed_RNA"/>
</dbReference>
<sequence length="722" mass="81228">MRTTSANDPLMNPLLMDSANAANEAPPPSEEEEEEESPEERQIPPLSQSWDKLQSYGCRTLFRKPLLLSLGSWLGYFCAMQYMYEYGESYYLSSQDNNQDTPAARSERLQSVFLTAFVMLAVILLADAYYLWQGAMFWERRVVADMTSSSSPPQLNDSNNTTTNDNNNEPQETDACVNYVLRLSRQVDRSFSSSGLDSSSSHSNTNTTFVLGLVWALFAVACWGTMAACASMLWMATTQAAPMEASRYYFGSNTFIQAHGDPNLSSMDEFGILPKDIQAWILDTEKDFVLAREDPTVSYAPLLDNSLAFTSQSCQRNTYYRQSDDCTTGIAMFSANDSLPNGSADIVQLHALPFSSQTGHWERYNEDIWLVGFPREAPHESWCAGFVTQYGKVIEDDAMCYDRNGQLTKFPGKVVEDDDKKIWRGGSPSHVLFHATDDSLWIIRTIHNTMDDRKLEKTRALIKYDVTAIERTVVLQYTMVSNYGLEHGTGEDLAQSSPTWSAILWGASFVSLVGTTVYLYMRDVSSCTVPSTILLQYLLHCILLSDLWTAVLLAVLAGGLVQPLRKRQKIRLPRSWAKLPTCTTRLSGEFVTTEMLLWAQYTMLTIIGNTLIDFAFYNGGSDETISLVLLIVAVLAANALILNHPVFELVGLLAGLVFCASFWSIFMGVEYLILSFLMLFVSLGCFAFGQIWQRYRLHVIVHCRRGWRHLKTVYSQEINTMV</sequence>
<feature type="transmembrane region" description="Helical" evidence="2">
    <location>
        <begin position="502"/>
        <end position="521"/>
    </location>
</feature>
<evidence type="ECO:0008006" key="4">
    <source>
        <dbReference type="Google" id="ProtNLM"/>
    </source>
</evidence>
<proteinExistence type="predicted"/>
<gene>
    <name evidence="3" type="ORF">ACOF00016_LOCUS9811</name>
</gene>